<evidence type="ECO:0000256" key="4">
    <source>
        <dbReference type="ARBA" id="ARBA00023015"/>
    </source>
</evidence>
<dbReference type="PANTHER" id="PTHR12881">
    <property type="entry name" value="MEDIATOR OF RNA POLYMERASE II TRANSCRIPTION SUBUNIT 1"/>
    <property type="match status" value="1"/>
</dbReference>
<proteinExistence type="inferred from homology"/>
<dbReference type="OrthoDB" id="2281547at2759"/>
<evidence type="ECO:0000256" key="3">
    <source>
        <dbReference type="ARBA" id="ARBA00020612"/>
    </source>
</evidence>
<evidence type="ECO:0000256" key="5">
    <source>
        <dbReference type="ARBA" id="ARBA00023159"/>
    </source>
</evidence>
<keyword evidence="6 9" id="KW-0804">Transcription</keyword>
<evidence type="ECO:0000256" key="9">
    <source>
        <dbReference type="RuleBase" id="RU364059"/>
    </source>
</evidence>
<comment type="caution">
    <text evidence="11">The sequence shown here is derived from an EMBL/GenBank/DDBJ whole genome shotgun (WGS) entry which is preliminary data.</text>
</comment>
<dbReference type="GO" id="GO:0042974">
    <property type="term" value="F:nuclear retinoic acid receptor binding"/>
    <property type="evidence" value="ECO:0007669"/>
    <property type="project" value="TreeGrafter"/>
</dbReference>
<protein>
    <recommendedName>
        <fullName evidence="3 9">Mediator of RNA polymerase II transcription subunit 1</fullName>
    </recommendedName>
    <alternativeName>
        <fullName evidence="8 9">Mediator complex subunit 1</fullName>
    </alternativeName>
</protein>
<reference evidence="11" key="1">
    <citation type="submission" date="2020-07" db="EMBL/GenBank/DDBJ databases">
        <title>Clarias magur genome sequencing, assembly and annotation.</title>
        <authorList>
            <person name="Kushwaha B."/>
            <person name="Kumar R."/>
            <person name="Das P."/>
            <person name="Joshi C.G."/>
            <person name="Kumar D."/>
            <person name="Nagpure N.S."/>
            <person name="Pandey M."/>
            <person name="Agarwal S."/>
            <person name="Srivastava S."/>
            <person name="Singh M."/>
            <person name="Sahoo L."/>
            <person name="Jayasankar P."/>
            <person name="Meher P.K."/>
            <person name="Koringa P.G."/>
            <person name="Iquebal M.A."/>
            <person name="Das S.P."/>
            <person name="Bit A."/>
            <person name="Patnaik S."/>
            <person name="Patel N."/>
            <person name="Shah T.M."/>
            <person name="Hinsu A."/>
            <person name="Jena J.K."/>
        </authorList>
    </citation>
    <scope>NUCLEOTIDE SEQUENCE</scope>
    <source>
        <strain evidence="11">CIFAMagur01</strain>
        <tissue evidence="11">Testis</tissue>
    </source>
</reference>
<comment type="similarity">
    <text evidence="2 9">Belongs to the Mediator complex subunit 1 family.</text>
</comment>
<evidence type="ECO:0000256" key="2">
    <source>
        <dbReference type="ARBA" id="ARBA00006210"/>
    </source>
</evidence>
<dbReference type="Proteomes" id="UP000727407">
    <property type="component" value="Unassembled WGS sequence"/>
</dbReference>
<organism evidence="11 12">
    <name type="scientific">Clarias magur</name>
    <name type="common">Asian catfish</name>
    <name type="synonym">Macropteronotus magur</name>
    <dbReference type="NCBI Taxonomy" id="1594786"/>
    <lineage>
        <taxon>Eukaryota</taxon>
        <taxon>Metazoa</taxon>
        <taxon>Chordata</taxon>
        <taxon>Craniata</taxon>
        <taxon>Vertebrata</taxon>
        <taxon>Euteleostomi</taxon>
        <taxon>Actinopterygii</taxon>
        <taxon>Neopterygii</taxon>
        <taxon>Teleostei</taxon>
        <taxon>Ostariophysi</taxon>
        <taxon>Siluriformes</taxon>
        <taxon>Clariidae</taxon>
        <taxon>Clarias</taxon>
    </lineage>
</organism>
<dbReference type="EMBL" id="QNUK01000047">
    <property type="protein sequence ID" value="KAF5905219.1"/>
    <property type="molecule type" value="Genomic_DNA"/>
</dbReference>
<evidence type="ECO:0000259" key="10">
    <source>
        <dbReference type="Pfam" id="PF10744"/>
    </source>
</evidence>
<dbReference type="GO" id="GO:0097067">
    <property type="term" value="P:cellular response to thyroid hormone stimulus"/>
    <property type="evidence" value="ECO:0007669"/>
    <property type="project" value="TreeGrafter"/>
</dbReference>
<evidence type="ECO:0000313" key="12">
    <source>
        <dbReference type="Proteomes" id="UP000727407"/>
    </source>
</evidence>
<dbReference type="GO" id="GO:0003712">
    <property type="term" value="F:transcription coregulator activity"/>
    <property type="evidence" value="ECO:0007669"/>
    <property type="project" value="InterPro"/>
</dbReference>
<evidence type="ECO:0000256" key="8">
    <source>
        <dbReference type="ARBA" id="ARBA00031254"/>
    </source>
</evidence>
<evidence type="ECO:0000256" key="6">
    <source>
        <dbReference type="ARBA" id="ARBA00023163"/>
    </source>
</evidence>
<dbReference type="GO" id="GO:0042809">
    <property type="term" value="F:nuclear vitamin D receptor binding"/>
    <property type="evidence" value="ECO:0007669"/>
    <property type="project" value="TreeGrafter"/>
</dbReference>
<evidence type="ECO:0000313" key="11">
    <source>
        <dbReference type="EMBL" id="KAF5905219.1"/>
    </source>
</evidence>
<gene>
    <name evidence="11" type="ORF">DAT39_005025</name>
</gene>
<keyword evidence="12" id="KW-1185">Reference proteome</keyword>
<sequence length="372" mass="41647">MESKVDVPKKTFLSALSSKYAEKPWSETFQLVHRCMEKSRADSRHCEPIIRCLQKLQEAQNVTSLSAMVTRLEMIAKERGLGSHLSPSETVCYLTADLFYVEVLLLPGGEVEDVKLAQHGEAPESNASLCQLLRMKKFKEFSLKMDDLASLYNIPGDGPIKVKLYTSLQHLQKDLLKISNLPRHLIENDAHIDMVLNGRIGRVTPSKEGSPMSIEYYISPSNALMESFNPGEGSRSQTAMVGVCASASPHRLQMESLIHTPPQVDSLGLPIFIPLSETCSEFLPAFFHLKIKPPVPMLNTFIHKMSQITDIPLDADLQGEPLFQLLQATAFEDKRECGNFFVVHVYPHHFESHTEENIQSEGSCTANRTHEG</sequence>
<accession>A0A8J4X812</accession>
<keyword evidence="5 9" id="KW-0010">Activator</keyword>
<dbReference type="InterPro" id="IPR051999">
    <property type="entry name" value="Mediator_complex_subunit_1"/>
</dbReference>
<dbReference type="InterPro" id="IPR019680">
    <property type="entry name" value="Mediator_Med1"/>
</dbReference>
<comment type="subcellular location">
    <subcellularLocation>
        <location evidence="1 9">Nucleus</location>
    </subcellularLocation>
</comment>
<feature type="domain" description="Mediator complex subunit Med1" evidence="10">
    <location>
        <begin position="51"/>
        <end position="329"/>
    </location>
</feature>
<evidence type="ECO:0000256" key="1">
    <source>
        <dbReference type="ARBA" id="ARBA00004123"/>
    </source>
</evidence>
<comment type="function">
    <text evidence="9">Component of the Mediator complex, a coactivator involved in the regulated transcription of nearly all RNA polymerase II-dependent genes. Mediator functions as a bridge to convey information from gene-specific regulatory proteins to the basal RNA polymerase II transcription machinery. Mediator is recruited to promoters by direct interactions with regulatory proteins and serves as a scaffold for the assembly of a functional preinitiation complex with RNA polymerase II and the general transcription factors.</text>
</comment>
<dbReference type="GO" id="GO:0046966">
    <property type="term" value="F:nuclear thyroid hormone receptor binding"/>
    <property type="evidence" value="ECO:0007669"/>
    <property type="project" value="TreeGrafter"/>
</dbReference>
<dbReference type="AlphaFoldDB" id="A0A8J4X812"/>
<name>A0A8J4X812_CLAMG</name>
<keyword evidence="7 9" id="KW-0539">Nucleus</keyword>
<dbReference type="GO" id="GO:0045944">
    <property type="term" value="P:positive regulation of transcription by RNA polymerase II"/>
    <property type="evidence" value="ECO:0007669"/>
    <property type="project" value="UniProtKB-ARBA"/>
</dbReference>
<dbReference type="PANTHER" id="PTHR12881:SF4">
    <property type="entry name" value="MEDIATOR OF RNA POLYMERASE II TRANSCRIPTION SUBUNIT 1"/>
    <property type="match status" value="1"/>
</dbReference>
<dbReference type="GO" id="GO:0016592">
    <property type="term" value="C:mediator complex"/>
    <property type="evidence" value="ECO:0007669"/>
    <property type="project" value="InterPro"/>
</dbReference>
<dbReference type="Pfam" id="PF10744">
    <property type="entry name" value="Med1"/>
    <property type="match status" value="1"/>
</dbReference>
<evidence type="ECO:0000256" key="7">
    <source>
        <dbReference type="ARBA" id="ARBA00023242"/>
    </source>
</evidence>
<keyword evidence="4 9" id="KW-0805">Transcription regulation</keyword>